<reference evidence="11 12" key="1">
    <citation type="submission" date="2022-10" db="EMBL/GenBank/DDBJ databases">
        <title>Description of Fervidibacillus gen. nov. in the family Fervidibacillaceae fam. nov. with two species, Fervidibacillus albus sp. nov., and Fervidibacillus halotolerans sp. nov., isolated from tidal flat sediments.</title>
        <authorList>
            <person name="Kwon K.K."/>
            <person name="Yang S.-H."/>
        </authorList>
    </citation>
    <scope>NUCLEOTIDE SEQUENCE [LARGE SCALE GENOMIC DNA]</scope>
    <source>
        <strain evidence="11 12">DSM 23332</strain>
    </source>
</reference>
<evidence type="ECO:0000256" key="8">
    <source>
        <dbReference type="ARBA" id="ARBA00038436"/>
    </source>
</evidence>
<dbReference type="PANTHER" id="PTHR35011:SF2">
    <property type="entry name" value="2,3-DIKETO-L-GULONATE TRAP TRANSPORTER SMALL PERMEASE PROTEIN YIAM"/>
    <property type="match status" value="1"/>
</dbReference>
<accession>A0ABT2WCJ8</accession>
<evidence type="ECO:0000256" key="3">
    <source>
        <dbReference type="ARBA" id="ARBA00022475"/>
    </source>
</evidence>
<dbReference type="InterPro" id="IPR007387">
    <property type="entry name" value="TRAP_DctQ"/>
</dbReference>
<evidence type="ECO:0000256" key="2">
    <source>
        <dbReference type="ARBA" id="ARBA00022448"/>
    </source>
</evidence>
<evidence type="ECO:0000256" key="4">
    <source>
        <dbReference type="ARBA" id="ARBA00022519"/>
    </source>
</evidence>
<dbReference type="Pfam" id="PF04290">
    <property type="entry name" value="DctQ"/>
    <property type="match status" value="1"/>
</dbReference>
<comment type="subcellular location">
    <subcellularLocation>
        <location evidence="1">Cell inner membrane</location>
        <topology evidence="1">Multi-pass membrane protein</topology>
    </subcellularLocation>
</comment>
<evidence type="ECO:0000313" key="11">
    <source>
        <dbReference type="EMBL" id="MCU9593406.1"/>
    </source>
</evidence>
<evidence type="ECO:0000256" key="1">
    <source>
        <dbReference type="ARBA" id="ARBA00004429"/>
    </source>
</evidence>
<comment type="similarity">
    <text evidence="8">Belongs to the TRAP transporter small permease family.</text>
</comment>
<organism evidence="11 12">
    <name type="scientific">Pallidibacillus thermolactis</name>
    <dbReference type="NCBI Taxonomy" id="251051"/>
    <lineage>
        <taxon>Bacteria</taxon>
        <taxon>Bacillati</taxon>
        <taxon>Bacillota</taxon>
        <taxon>Bacilli</taxon>
        <taxon>Bacillales</taxon>
        <taxon>Bacillaceae</taxon>
        <taxon>Pallidibacillus</taxon>
    </lineage>
</organism>
<feature type="transmembrane region" description="Helical" evidence="9">
    <location>
        <begin position="44"/>
        <end position="67"/>
    </location>
</feature>
<protein>
    <submittedName>
        <fullName evidence="11">TRAP transporter small permease</fullName>
    </submittedName>
</protein>
<dbReference type="Proteomes" id="UP001208656">
    <property type="component" value="Unassembled WGS sequence"/>
</dbReference>
<evidence type="ECO:0000259" key="10">
    <source>
        <dbReference type="Pfam" id="PF04290"/>
    </source>
</evidence>
<keyword evidence="2" id="KW-0813">Transport</keyword>
<keyword evidence="7 9" id="KW-0472">Membrane</keyword>
<gene>
    <name evidence="11" type="ORF">OEV82_02915</name>
</gene>
<feature type="transmembrane region" description="Helical" evidence="9">
    <location>
        <begin position="14"/>
        <end position="32"/>
    </location>
</feature>
<comment type="caution">
    <text evidence="11">The sequence shown here is derived from an EMBL/GenBank/DDBJ whole genome shotgun (WGS) entry which is preliminary data.</text>
</comment>
<evidence type="ECO:0000256" key="5">
    <source>
        <dbReference type="ARBA" id="ARBA00022692"/>
    </source>
</evidence>
<keyword evidence="3" id="KW-1003">Cell membrane</keyword>
<feature type="transmembrane region" description="Helical" evidence="9">
    <location>
        <begin position="88"/>
        <end position="112"/>
    </location>
</feature>
<evidence type="ECO:0000256" key="9">
    <source>
        <dbReference type="SAM" id="Phobius"/>
    </source>
</evidence>
<dbReference type="RefSeq" id="WP_173658421.1">
    <property type="nucleotide sequence ID" value="NZ_JAOUSE010000004.1"/>
</dbReference>
<keyword evidence="5 9" id="KW-0812">Transmembrane</keyword>
<keyword evidence="4" id="KW-0997">Cell inner membrane</keyword>
<evidence type="ECO:0000256" key="7">
    <source>
        <dbReference type="ARBA" id="ARBA00023136"/>
    </source>
</evidence>
<evidence type="ECO:0000313" key="12">
    <source>
        <dbReference type="Proteomes" id="UP001208656"/>
    </source>
</evidence>
<proteinExistence type="inferred from homology"/>
<feature type="transmembrane region" description="Helical" evidence="9">
    <location>
        <begin position="132"/>
        <end position="153"/>
    </location>
</feature>
<name>A0ABT2WCJ8_9BACI</name>
<keyword evidence="6 9" id="KW-1133">Transmembrane helix</keyword>
<keyword evidence="12" id="KW-1185">Reference proteome</keyword>
<sequence length="165" mass="18543">MITLEKIINKTSHFLHYFSMIVLGFMALLITLDVLGRWLFRTPITGAVELVGNGLSILIFLSLAVTHTHKDHVVVDFVIEKLPQKVQTIFDSIINVVIFIIMFLMSTSIFMYANRLYQTNTITGDLEIPISIFAFICALGALLFALIAFVYALKSINSVVKQNES</sequence>
<dbReference type="PANTHER" id="PTHR35011">
    <property type="entry name" value="2,3-DIKETO-L-GULONATE TRAP TRANSPORTER SMALL PERMEASE PROTEIN YIAM"/>
    <property type="match status" value="1"/>
</dbReference>
<feature type="domain" description="Tripartite ATP-independent periplasmic transporters DctQ component" evidence="10">
    <location>
        <begin position="26"/>
        <end position="153"/>
    </location>
</feature>
<dbReference type="InterPro" id="IPR055348">
    <property type="entry name" value="DctQ"/>
</dbReference>
<dbReference type="EMBL" id="JAOUSE010000004">
    <property type="protein sequence ID" value="MCU9593406.1"/>
    <property type="molecule type" value="Genomic_DNA"/>
</dbReference>
<evidence type="ECO:0000256" key="6">
    <source>
        <dbReference type="ARBA" id="ARBA00022989"/>
    </source>
</evidence>